<dbReference type="Pfam" id="PF13445">
    <property type="entry name" value="zf-RING_UBOX"/>
    <property type="match status" value="1"/>
</dbReference>
<evidence type="ECO:0000256" key="4">
    <source>
        <dbReference type="ARBA" id="ARBA00022771"/>
    </source>
</evidence>
<keyword evidence="12" id="KW-1185">Reference proteome</keyword>
<keyword evidence="2" id="KW-0479">Metal-binding</keyword>
<dbReference type="PROSITE" id="PS00028">
    <property type="entry name" value="ZINC_FINGER_C2H2_1"/>
    <property type="match status" value="1"/>
</dbReference>
<evidence type="ECO:0000259" key="10">
    <source>
        <dbReference type="PROSITE" id="PS50119"/>
    </source>
</evidence>
<dbReference type="InterPro" id="IPR013087">
    <property type="entry name" value="Znf_C2H2_type"/>
</dbReference>
<feature type="repeat" description="NHL" evidence="8">
    <location>
        <begin position="454"/>
        <end position="497"/>
    </location>
</feature>
<dbReference type="Gene3D" id="3.30.40.10">
    <property type="entry name" value="Zinc/RING finger domain, C3HC4 (zinc finger)"/>
    <property type="match status" value="1"/>
</dbReference>
<feature type="domain" description="RING-type" evidence="9">
    <location>
        <begin position="16"/>
        <end position="57"/>
    </location>
</feature>
<feature type="repeat" description="NHL" evidence="8">
    <location>
        <begin position="546"/>
        <end position="582"/>
    </location>
</feature>
<proteinExistence type="predicted"/>
<dbReference type="FunFam" id="3.30.40.10:FF:000623">
    <property type="entry name" value="Uncharacterized protein, isoform A"/>
    <property type="match status" value="1"/>
</dbReference>
<dbReference type="InterPro" id="IPR027370">
    <property type="entry name" value="Znf-RING_euk"/>
</dbReference>
<dbReference type="Gene3D" id="2.60.40.10">
    <property type="entry name" value="Immunoglobulins"/>
    <property type="match status" value="1"/>
</dbReference>
<dbReference type="InterPro" id="IPR000315">
    <property type="entry name" value="Znf_B-box"/>
</dbReference>
<evidence type="ECO:0000256" key="3">
    <source>
        <dbReference type="ARBA" id="ARBA00022737"/>
    </source>
</evidence>
<dbReference type="PROSITE" id="PS50089">
    <property type="entry name" value="ZF_RING_2"/>
    <property type="match status" value="1"/>
</dbReference>
<dbReference type="InterPro" id="IPR011042">
    <property type="entry name" value="6-blade_b-propeller_TolB-like"/>
</dbReference>
<keyword evidence="3" id="KW-0677">Repeat</keyword>
<dbReference type="InterPro" id="IPR003649">
    <property type="entry name" value="Bbox_C"/>
</dbReference>
<dbReference type="SMART" id="SM00184">
    <property type="entry name" value="RING"/>
    <property type="match status" value="1"/>
</dbReference>
<evidence type="ECO:0000313" key="11">
    <source>
        <dbReference type="EMBL" id="KAK2569176.1"/>
    </source>
</evidence>
<dbReference type="Gene3D" id="2.120.10.30">
    <property type="entry name" value="TolB, C-terminal domain"/>
    <property type="match status" value="2"/>
</dbReference>
<dbReference type="InterPro" id="IPR013083">
    <property type="entry name" value="Znf_RING/FYVE/PHD"/>
</dbReference>
<evidence type="ECO:0000256" key="2">
    <source>
        <dbReference type="ARBA" id="ARBA00022723"/>
    </source>
</evidence>
<dbReference type="PANTHER" id="PTHR25462">
    <property type="entry name" value="BONUS, ISOFORM C-RELATED"/>
    <property type="match status" value="1"/>
</dbReference>
<dbReference type="SUPFAM" id="SSF101898">
    <property type="entry name" value="NHL repeat"/>
    <property type="match status" value="1"/>
</dbReference>
<evidence type="ECO:0000256" key="8">
    <source>
        <dbReference type="PROSITE-ProRule" id="PRU00504"/>
    </source>
</evidence>
<dbReference type="SMART" id="SM00502">
    <property type="entry name" value="BBC"/>
    <property type="match status" value="1"/>
</dbReference>
<comment type="caution">
    <text evidence="11">The sequence shown here is derived from an EMBL/GenBank/DDBJ whole genome shotgun (WGS) entry which is preliminary data.</text>
</comment>
<name>A0AAD9VCA3_ACRCE</name>
<dbReference type="InterPro" id="IPR017907">
    <property type="entry name" value="Znf_RING_CS"/>
</dbReference>
<gene>
    <name evidence="11" type="ORF">P5673_006073</name>
</gene>
<protein>
    <submittedName>
        <fullName evidence="11">E3 ubiquitin-protein ligase TRIM71</fullName>
    </submittedName>
</protein>
<keyword evidence="5" id="KW-0833">Ubl conjugation pathway</keyword>
<dbReference type="PROSITE" id="PS51125">
    <property type="entry name" value="NHL"/>
    <property type="match status" value="5"/>
</dbReference>
<dbReference type="InterPro" id="IPR001258">
    <property type="entry name" value="NHL_repeat"/>
</dbReference>
<evidence type="ECO:0000256" key="6">
    <source>
        <dbReference type="ARBA" id="ARBA00022833"/>
    </source>
</evidence>
<dbReference type="Pfam" id="PF01436">
    <property type="entry name" value="NHL"/>
    <property type="match status" value="4"/>
</dbReference>
<feature type="repeat" description="NHL" evidence="8">
    <location>
        <begin position="416"/>
        <end position="450"/>
    </location>
</feature>
<dbReference type="Gene3D" id="4.10.830.40">
    <property type="match status" value="1"/>
</dbReference>
<dbReference type="SMART" id="SM00336">
    <property type="entry name" value="BBOX"/>
    <property type="match status" value="2"/>
</dbReference>
<accession>A0AAD9VCA3</accession>
<dbReference type="FunFam" id="2.120.10.30:FF:000013">
    <property type="entry name" value="E3 ubiquitin-protein ligase TRIM71"/>
    <property type="match status" value="1"/>
</dbReference>
<feature type="domain" description="B box-type" evidence="10">
    <location>
        <begin position="90"/>
        <end position="137"/>
    </location>
</feature>
<keyword evidence="6" id="KW-0862">Zinc</keyword>
<reference evidence="11" key="1">
    <citation type="journal article" date="2023" name="G3 (Bethesda)">
        <title>Whole genome assembly and annotation of the endangered Caribbean coral Acropora cervicornis.</title>
        <authorList>
            <person name="Selwyn J.D."/>
            <person name="Vollmer S.V."/>
        </authorList>
    </citation>
    <scope>NUCLEOTIDE SEQUENCE</scope>
    <source>
        <strain evidence="11">K2</strain>
    </source>
</reference>
<evidence type="ECO:0000256" key="1">
    <source>
        <dbReference type="ARBA" id="ARBA00022553"/>
    </source>
</evidence>
<dbReference type="Proteomes" id="UP001249851">
    <property type="component" value="Unassembled WGS sequence"/>
</dbReference>
<organism evidence="11 12">
    <name type="scientific">Acropora cervicornis</name>
    <name type="common">Staghorn coral</name>
    <dbReference type="NCBI Taxonomy" id="6130"/>
    <lineage>
        <taxon>Eukaryota</taxon>
        <taxon>Metazoa</taxon>
        <taxon>Cnidaria</taxon>
        <taxon>Anthozoa</taxon>
        <taxon>Hexacorallia</taxon>
        <taxon>Scleractinia</taxon>
        <taxon>Astrocoeniina</taxon>
        <taxon>Acroporidae</taxon>
        <taxon>Acropora</taxon>
    </lineage>
</organism>
<feature type="repeat" description="NHL" evidence="8">
    <location>
        <begin position="586"/>
        <end position="626"/>
    </location>
</feature>
<dbReference type="SUPFAM" id="SSF57850">
    <property type="entry name" value="RING/U-box"/>
    <property type="match status" value="1"/>
</dbReference>
<feature type="domain" description="B box-type" evidence="10">
    <location>
        <begin position="151"/>
        <end position="192"/>
    </location>
</feature>
<dbReference type="AlphaFoldDB" id="A0AAD9VCA3"/>
<reference evidence="11" key="2">
    <citation type="journal article" date="2023" name="Science">
        <title>Genomic signatures of disease resistance in endangered staghorn corals.</title>
        <authorList>
            <person name="Vollmer S.V."/>
            <person name="Selwyn J.D."/>
            <person name="Despard B.A."/>
            <person name="Roesel C.L."/>
        </authorList>
    </citation>
    <scope>NUCLEOTIDE SEQUENCE</scope>
    <source>
        <strain evidence="11">K2</strain>
    </source>
</reference>
<dbReference type="PROSITE" id="PS00518">
    <property type="entry name" value="ZF_RING_1"/>
    <property type="match status" value="1"/>
</dbReference>
<evidence type="ECO:0000256" key="5">
    <source>
        <dbReference type="ARBA" id="ARBA00022786"/>
    </source>
</evidence>
<dbReference type="InterPro" id="IPR013783">
    <property type="entry name" value="Ig-like_fold"/>
</dbReference>
<dbReference type="PROSITE" id="PS50119">
    <property type="entry name" value="ZF_BBOX"/>
    <property type="match status" value="2"/>
</dbReference>
<dbReference type="Pfam" id="PF22586">
    <property type="entry name" value="ANCHR-like_BBOX"/>
    <property type="match status" value="1"/>
</dbReference>
<keyword evidence="1" id="KW-0597">Phosphoprotein</keyword>
<dbReference type="SUPFAM" id="SSF57845">
    <property type="entry name" value="B-box zinc-binding domain"/>
    <property type="match status" value="1"/>
</dbReference>
<keyword evidence="4 7" id="KW-0863">Zinc-finger</keyword>
<dbReference type="GO" id="GO:0008270">
    <property type="term" value="F:zinc ion binding"/>
    <property type="evidence" value="ECO:0007669"/>
    <property type="project" value="UniProtKB-KW"/>
</dbReference>
<dbReference type="Pfam" id="PF00643">
    <property type="entry name" value="zf-B_box"/>
    <property type="match status" value="1"/>
</dbReference>
<evidence type="ECO:0000256" key="7">
    <source>
        <dbReference type="PROSITE-ProRule" id="PRU00024"/>
    </source>
</evidence>
<dbReference type="PANTHER" id="PTHR25462:SF303">
    <property type="entry name" value="E3 UBIQUITIN-PROTEIN LIGASE TRIM71"/>
    <property type="match status" value="1"/>
</dbReference>
<dbReference type="InterPro" id="IPR001841">
    <property type="entry name" value="Znf_RING"/>
</dbReference>
<dbReference type="InterPro" id="IPR047153">
    <property type="entry name" value="TRIM45/56/19-like"/>
</dbReference>
<feature type="repeat" description="NHL" evidence="8">
    <location>
        <begin position="512"/>
        <end position="545"/>
    </location>
</feature>
<dbReference type="Gene3D" id="3.30.160.60">
    <property type="entry name" value="Classic Zinc Finger"/>
    <property type="match status" value="1"/>
</dbReference>
<evidence type="ECO:0000259" key="9">
    <source>
        <dbReference type="PROSITE" id="PS50089"/>
    </source>
</evidence>
<dbReference type="EMBL" id="JARQWQ010000010">
    <property type="protein sequence ID" value="KAK2569176.1"/>
    <property type="molecule type" value="Genomic_DNA"/>
</dbReference>
<evidence type="ECO:0000313" key="12">
    <source>
        <dbReference type="Proteomes" id="UP001249851"/>
    </source>
</evidence>
<sequence length="626" mass="71479">MASVEVEKLSEHLLKCPICLETYKMPKVLPCLHTFCQHCLQGLINSGENTIICPTCRCEVSVPKDGVGALSTNFFINNMLDFLSIAKSNSNPVLCTNCDDRNRATSRCIECMEFLCSQCVAAHRRTRLTKEHEVIALNDLQAQKEVQEKLHRPLLCAVHEREVLKYFCETCDEPVCRECLIIEHREHHYGYLKDVDKKHRSEVGVLVMNTKKRIGPLKEAIEKIAETRQRLDYKLEEVRQEVNQNCKRCREFITEREEEILTQVNNIYRMKSKTLEIQLDELEMMLGNLNSSIDFTESLLRHGNEAEVMLVKKQMTQRLQDLNSQKLEYLPLEDDLIDYWFSTDDFRKAITHIGEVKVYHAYPPYCFATGVGIHRAKAGVEAVFLVTSKDRMNEIYSGNGETIKVHIEPPEGDPVPREFSLPWDVAIDEEKHHLIVTDCNNHRVQVFDFEGTFVFKFGSEGIEKGKFRNPKGVARAANGHIMVADFNNHRVQVFNEDGRFIRMFGSFGLERPGHMNHPCGVECTTGELVIVTEQDNHRVQLFNMSGSQNGLFDGPEGVACDDEDNILVCDYHNHRIQVFNSNGEFVSTFGTFGEDEGCFKNPCGIAVTKEGNIIVVDSGNNRIQVF</sequence>